<dbReference type="AlphaFoldDB" id="A0A2U3KUZ0"/>
<feature type="transmembrane region" description="Helical" evidence="1">
    <location>
        <begin position="20"/>
        <end position="36"/>
    </location>
</feature>
<name>A0A2U3KUZ0_9FIRM</name>
<keyword evidence="1" id="KW-0812">Transmembrane</keyword>
<keyword evidence="1" id="KW-0472">Membrane</keyword>
<dbReference type="Proteomes" id="UP000238916">
    <property type="component" value="Unassembled WGS sequence"/>
</dbReference>
<accession>A0A2U3KUZ0</accession>
<evidence type="ECO:0000313" key="2">
    <source>
        <dbReference type="EMBL" id="SPF43474.1"/>
    </source>
</evidence>
<reference evidence="3" key="1">
    <citation type="submission" date="2018-02" db="EMBL/GenBank/DDBJ databases">
        <authorList>
            <person name="Hausmann B."/>
        </authorList>
    </citation>
    <scope>NUCLEOTIDE SEQUENCE [LARGE SCALE GENOMIC DNA]</scope>
    <source>
        <strain evidence="3">Peat soil MAG SbF1</strain>
    </source>
</reference>
<sequence>MINYDWIIILNMNLCMREEGYTYVGILNCLIDLLIIQRNYYDFEY</sequence>
<evidence type="ECO:0000313" key="3">
    <source>
        <dbReference type="Proteomes" id="UP000238916"/>
    </source>
</evidence>
<proteinExistence type="predicted"/>
<protein>
    <submittedName>
        <fullName evidence="2">Uncharacterized protein</fullName>
    </submittedName>
</protein>
<keyword evidence="1" id="KW-1133">Transmembrane helix</keyword>
<dbReference type="EMBL" id="OMOF01000210">
    <property type="protein sequence ID" value="SPF43474.1"/>
    <property type="molecule type" value="Genomic_DNA"/>
</dbReference>
<organism evidence="2 3">
    <name type="scientific">Candidatus Desulfosporosinus infrequens</name>
    <dbReference type="NCBI Taxonomy" id="2043169"/>
    <lineage>
        <taxon>Bacteria</taxon>
        <taxon>Bacillati</taxon>
        <taxon>Bacillota</taxon>
        <taxon>Clostridia</taxon>
        <taxon>Eubacteriales</taxon>
        <taxon>Desulfitobacteriaceae</taxon>
        <taxon>Desulfosporosinus</taxon>
    </lineage>
</organism>
<evidence type="ECO:0000256" key="1">
    <source>
        <dbReference type="SAM" id="Phobius"/>
    </source>
</evidence>
<gene>
    <name evidence="2" type="ORF">SBF1_2880005</name>
</gene>